<dbReference type="Proteomes" id="UP000664034">
    <property type="component" value="Unassembled WGS sequence"/>
</dbReference>
<keyword evidence="2" id="KW-1185">Reference proteome</keyword>
<accession>A0A939GHA5</accession>
<gene>
    <name evidence="1" type="ORF">J2I47_07910</name>
</gene>
<sequence length="72" mass="7944">MLFFGYLDQRLVGQHSIPFELQGRFEFFDALLGGGGLGGAGLAIRGCRGGYCQSKLPSLRNQTKPVERPWMP</sequence>
<evidence type="ECO:0000313" key="1">
    <source>
        <dbReference type="EMBL" id="MBO0936467.1"/>
    </source>
</evidence>
<organism evidence="1 2">
    <name type="scientific">Fibrella rubiginis</name>
    <dbReference type="NCBI Taxonomy" id="2817060"/>
    <lineage>
        <taxon>Bacteria</taxon>
        <taxon>Pseudomonadati</taxon>
        <taxon>Bacteroidota</taxon>
        <taxon>Cytophagia</taxon>
        <taxon>Cytophagales</taxon>
        <taxon>Spirosomataceae</taxon>
        <taxon>Fibrella</taxon>
    </lineage>
</organism>
<name>A0A939GHA5_9BACT</name>
<reference evidence="1" key="1">
    <citation type="submission" date="2021-03" db="EMBL/GenBank/DDBJ databases">
        <title>Fibrella sp. HMF5335 genome sequencing and assembly.</title>
        <authorList>
            <person name="Kang H."/>
            <person name="Kim H."/>
            <person name="Bae S."/>
            <person name="Joh K."/>
        </authorList>
    </citation>
    <scope>NUCLEOTIDE SEQUENCE</scope>
    <source>
        <strain evidence="1">HMF5335</strain>
    </source>
</reference>
<comment type="caution">
    <text evidence="1">The sequence shown here is derived from an EMBL/GenBank/DDBJ whole genome shotgun (WGS) entry which is preliminary data.</text>
</comment>
<proteinExistence type="predicted"/>
<evidence type="ECO:0000313" key="2">
    <source>
        <dbReference type="Proteomes" id="UP000664034"/>
    </source>
</evidence>
<dbReference type="AlphaFoldDB" id="A0A939GHA5"/>
<protein>
    <submittedName>
        <fullName evidence="1">Uncharacterized protein</fullName>
    </submittedName>
</protein>
<dbReference type="RefSeq" id="WP_207364029.1">
    <property type="nucleotide sequence ID" value="NZ_JAFMYV010000003.1"/>
</dbReference>
<dbReference type="EMBL" id="JAFMYV010000003">
    <property type="protein sequence ID" value="MBO0936467.1"/>
    <property type="molecule type" value="Genomic_DNA"/>
</dbReference>